<dbReference type="EMBL" id="KQ965754">
    <property type="protein sequence ID" value="KXS16308.1"/>
    <property type="molecule type" value="Genomic_DNA"/>
</dbReference>
<dbReference type="AlphaFoldDB" id="A0A139AHU5"/>
<feature type="non-terminal residue" evidence="1">
    <location>
        <position position="170"/>
    </location>
</feature>
<organism evidence="1 2">
    <name type="scientific">Gonapodya prolifera (strain JEL478)</name>
    <name type="common">Monoblepharis prolifera</name>
    <dbReference type="NCBI Taxonomy" id="1344416"/>
    <lineage>
        <taxon>Eukaryota</taxon>
        <taxon>Fungi</taxon>
        <taxon>Fungi incertae sedis</taxon>
        <taxon>Chytridiomycota</taxon>
        <taxon>Chytridiomycota incertae sedis</taxon>
        <taxon>Monoblepharidomycetes</taxon>
        <taxon>Monoblepharidales</taxon>
        <taxon>Gonapodyaceae</taxon>
        <taxon>Gonapodya</taxon>
    </lineage>
</organism>
<accession>A0A139AHU5</accession>
<protein>
    <submittedName>
        <fullName evidence="1">Uncharacterized protein</fullName>
    </submittedName>
</protein>
<keyword evidence="2" id="KW-1185">Reference proteome</keyword>
<proteinExistence type="predicted"/>
<evidence type="ECO:0000313" key="1">
    <source>
        <dbReference type="EMBL" id="KXS16308.1"/>
    </source>
</evidence>
<reference evidence="1 2" key="1">
    <citation type="journal article" date="2015" name="Genome Biol. Evol.">
        <title>Phylogenomic analyses indicate that early fungi evolved digesting cell walls of algal ancestors of land plants.</title>
        <authorList>
            <person name="Chang Y."/>
            <person name="Wang S."/>
            <person name="Sekimoto S."/>
            <person name="Aerts A.L."/>
            <person name="Choi C."/>
            <person name="Clum A."/>
            <person name="LaButti K.M."/>
            <person name="Lindquist E.A."/>
            <person name="Yee Ngan C."/>
            <person name="Ohm R.A."/>
            <person name="Salamov A.A."/>
            <person name="Grigoriev I.V."/>
            <person name="Spatafora J.W."/>
            <person name="Berbee M.L."/>
        </authorList>
    </citation>
    <scope>NUCLEOTIDE SEQUENCE [LARGE SCALE GENOMIC DNA]</scope>
    <source>
        <strain evidence="1 2">JEL478</strain>
    </source>
</reference>
<evidence type="ECO:0000313" key="2">
    <source>
        <dbReference type="Proteomes" id="UP000070544"/>
    </source>
</evidence>
<dbReference type="Proteomes" id="UP000070544">
    <property type="component" value="Unassembled WGS sequence"/>
</dbReference>
<name>A0A139AHU5_GONPJ</name>
<sequence length="170" mass="18550">MSNDSKHQLVTNPYRYHLRSYQFPKTLHIAMSRYLLSNSSSGNLALPFTRAAVRSDDVEVEVEVPPPLADVPECGDEEKMDMTDGELESDGSLKPGVQVALRGLITAVHARNVAGSWRLSGSPAFGEPTGVIAAENELEDEKRPWSLGLLGILVGKAITMLRFELVVEAC</sequence>
<gene>
    <name evidence="1" type="ORF">M427DRAFT_55739</name>
</gene>